<dbReference type="SUPFAM" id="SSF56112">
    <property type="entry name" value="Protein kinase-like (PK-like)"/>
    <property type="match status" value="1"/>
</dbReference>
<gene>
    <name evidence="1" type="ORF">G3435_05145</name>
    <name evidence="2" type="ORF">G3436_09010</name>
</gene>
<evidence type="ECO:0000313" key="1">
    <source>
        <dbReference type="EMBL" id="NER59539.1"/>
    </source>
</evidence>
<dbReference type="Proteomes" id="UP000482634">
    <property type="component" value="Unassembled WGS sequence"/>
</dbReference>
<keyword evidence="4" id="KW-1185">Reference proteome</keyword>
<accession>A0A6M0CVG1</accession>
<evidence type="ECO:0008006" key="5">
    <source>
        <dbReference type="Google" id="ProtNLM"/>
    </source>
</evidence>
<accession>A0A6B3NPF9</accession>
<dbReference type="Proteomes" id="UP000480410">
    <property type="component" value="Unassembled WGS sequence"/>
</dbReference>
<dbReference type="InterPro" id="IPR011009">
    <property type="entry name" value="Kinase-like_dom_sf"/>
</dbReference>
<protein>
    <recommendedName>
        <fullName evidence="5">Lipopolysaccharide kinase (Kdo/WaaP) family protein</fullName>
    </recommendedName>
</protein>
<evidence type="ECO:0000313" key="3">
    <source>
        <dbReference type="Proteomes" id="UP000480410"/>
    </source>
</evidence>
<evidence type="ECO:0000313" key="2">
    <source>
        <dbReference type="EMBL" id="NER64009.1"/>
    </source>
</evidence>
<organism evidence="2 4">
    <name type="scientific">Pseudomonas brassicae</name>
    <dbReference type="NCBI Taxonomy" id="2708063"/>
    <lineage>
        <taxon>Bacteria</taxon>
        <taxon>Pseudomonadati</taxon>
        <taxon>Pseudomonadota</taxon>
        <taxon>Gammaproteobacteria</taxon>
        <taxon>Pseudomonadales</taxon>
        <taxon>Pseudomonadaceae</taxon>
        <taxon>Pseudomonas</taxon>
    </lineage>
</organism>
<dbReference type="EMBL" id="JAAHBV010000088">
    <property type="protein sequence ID" value="NER59539.1"/>
    <property type="molecule type" value="Genomic_DNA"/>
</dbReference>
<dbReference type="Pfam" id="PF06293">
    <property type="entry name" value="Kdo"/>
    <property type="match status" value="1"/>
</dbReference>
<proteinExistence type="predicted"/>
<dbReference type="EMBL" id="JAAHBU010000106">
    <property type="protein sequence ID" value="NER64009.1"/>
    <property type="molecule type" value="Genomic_DNA"/>
</dbReference>
<name>A0A6B3NPF9_9PSED</name>
<reference evidence="3 4" key="1">
    <citation type="submission" date="2020-02" db="EMBL/GenBank/DDBJ databases">
        <title>Broccoli isolated Pseudomonas sp.</title>
        <authorList>
            <person name="Fujikawa T."/>
            <person name="Sawada H."/>
        </authorList>
    </citation>
    <scope>NUCLEOTIDE SEQUENCE [LARGE SCALE GENOMIC DNA]</scope>
    <source>
        <strain evidence="2 4">MAFF212427</strain>
        <strain evidence="1 3">MAFF212428</strain>
    </source>
</reference>
<dbReference type="AlphaFoldDB" id="A0A6B3NPF9"/>
<sequence>MGCTALRKGKKKLVDGYPFTFKHQRSTLHLKRPVSASTAKVFTQLLSQERLAKRVSAPLPSGEHALFAKRQVLETLPKKIRFARGTRKRCGMFDWPIEELINTAEAHRRGACVPAVVGYGYTKSRLGLMDDFFIITELLQNYTDGYQWLLAKPEEVERVIAAAFALMFSLNSSGIYHMDLWAANVMMCNDGTAPTCAIDLENCFSATAPFLSETLGFQFGFFYRREVYRYIDEQDYDERVRQALQAYQDVDHPRFCAVYEQAKHQDVGRKERRGAFSQGRIDLD</sequence>
<comment type="caution">
    <text evidence="2">The sequence shown here is derived from an EMBL/GenBank/DDBJ whole genome shotgun (WGS) entry which is preliminary data.</text>
</comment>
<evidence type="ECO:0000313" key="4">
    <source>
        <dbReference type="Proteomes" id="UP000482634"/>
    </source>
</evidence>